<proteinExistence type="predicted"/>
<keyword evidence="2" id="KW-0282">Flagellum</keyword>
<dbReference type="Proteomes" id="UP001565220">
    <property type="component" value="Unassembled WGS sequence"/>
</dbReference>
<dbReference type="EMBL" id="JBGFFE010000005">
    <property type="protein sequence ID" value="MEY8763062.1"/>
    <property type="molecule type" value="Genomic_DNA"/>
</dbReference>
<dbReference type="InterPro" id="IPR036679">
    <property type="entry name" value="FlgN-like_sf"/>
</dbReference>
<evidence type="ECO:0000313" key="2">
    <source>
        <dbReference type="EMBL" id="MEY8763062.1"/>
    </source>
</evidence>
<evidence type="ECO:0000313" key="3">
    <source>
        <dbReference type="Proteomes" id="UP001565220"/>
    </source>
</evidence>
<accession>A0ABV4DVQ5</accession>
<keyword evidence="2" id="KW-0969">Cilium</keyword>
<gene>
    <name evidence="2" type="ORF">AB8S09_05280</name>
</gene>
<keyword evidence="2" id="KW-0966">Cell projection</keyword>
<dbReference type="RefSeq" id="WP_294181981.1">
    <property type="nucleotide sequence ID" value="NZ_JBGFFE010000005.1"/>
</dbReference>
<dbReference type="SUPFAM" id="SSF140566">
    <property type="entry name" value="FlgN-like"/>
    <property type="match status" value="1"/>
</dbReference>
<dbReference type="InterPro" id="IPR007809">
    <property type="entry name" value="FlgN-like"/>
</dbReference>
<name>A0ABV4DVQ5_9CLOT</name>
<keyword evidence="1" id="KW-1005">Bacterial flagellum biogenesis</keyword>
<reference evidence="2 3" key="1">
    <citation type="submission" date="2024-08" db="EMBL/GenBank/DDBJ databases">
        <title>Clostridium lapicellarii sp. nov., and Clostridium renhuaiense sp. nov., two species isolated from the mud in a fermentation cellar used for producing sauce-flavour Chinese liquors.</title>
        <authorList>
            <person name="Yang F."/>
            <person name="Wang H."/>
            <person name="Chen L.Q."/>
            <person name="Zhou N."/>
            <person name="Lu J.J."/>
            <person name="Pu X.X."/>
            <person name="Wan B."/>
            <person name="Wang L."/>
            <person name="Liu S.J."/>
        </authorList>
    </citation>
    <scope>NUCLEOTIDE SEQUENCE [LARGE SCALE GENOMIC DNA]</scope>
    <source>
        <strain evidence="2 3">MT-113</strain>
    </source>
</reference>
<dbReference type="Gene3D" id="1.20.58.300">
    <property type="entry name" value="FlgN-like"/>
    <property type="match status" value="1"/>
</dbReference>
<organism evidence="2 3">
    <name type="scientific">Clostridium lapidicellarium</name>
    <dbReference type="NCBI Taxonomy" id="3240931"/>
    <lineage>
        <taxon>Bacteria</taxon>
        <taxon>Bacillati</taxon>
        <taxon>Bacillota</taxon>
        <taxon>Clostridia</taxon>
        <taxon>Eubacteriales</taxon>
        <taxon>Clostridiaceae</taxon>
        <taxon>Clostridium</taxon>
    </lineage>
</organism>
<sequence>MSLELKGIMEKEYSVLQELFKVLVDQNHYLLKRDAFKLDSVVKSLEEKSKTVALLEIKRRKLTSKRPMREIIAEEKDESMKILYDNIVEILGKIRFQRDTNDALIKQGLVFTNQMLRAIAPRNNTSAGTYNSLGKSR</sequence>
<protein>
    <submittedName>
        <fullName evidence="2">Flagellar protein FlgN</fullName>
    </submittedName>
</protein>
<dbReference type="Pfam" id="PF05130">
    <property type="entry name" value="FlgN"/>
    <property type="match status" value="1"/>
</dbReference>
<evidence type="ECO:0000256" key="1">
    <source>
        <dbReference type="ARBA" id="ARBA00022795"/>
    </source>
</evidence>
<comment type="caution">
    <text evidence="2">The sequence shown here is derived from an EMBL/GenBank/DDBJ whole genome shotgun (WGS) entry which is preliminary data.</text>
</comment>
<keyword evidence="3" id="KW-1185">Reference proteome</keyword>